<feature type="transmembrane region" description="Helical" evidence="5">
    <location>
        <begin position="69"/>
        <end position="87"/>
    </location>
</feature>
<dbReference type="PANTHER" id="PTHR37422">
    <property type="entry name" value="TEICHURONIC ACID BIOSYNTHESIS PROTEIN TUAE"/>
    <property type="match status" value="1"/>
</dbReference>
<keyword evidence="3 5" id="KW-1133">Transmembrane helix</keyword>
<evidence type="ECO:0000256" key="2">
    <source>
        <dbReference type="ARBA" id="ARBA00022692"/>
    </source>
</evidence>
<dbReference type="OMA" id="HNAYFRI"/>
<dbReference type="GeneID" id="42179374"/>
<dbReference type="InterPro" id="IPR051533">
    <property type="entry name" value="WaaL-like"/>
</dbReference>
<feature type="transmembrane region" description="Helical" evidence="5">
    <location>
        <begin position="248"/>
        <end position="267"/>
    </location>
</feature>
<sequence>MIETLESAVNRKSTRQERWIFYSIIVISVLSSSVILPRLAGIVLLVGTYAVFILITFSRRGYFLIGPHYAFFALALLSSLMVLNHVMGKVGDITHVLFPAVTVFLLVANLFVIPHVINSEYFAFITSRVSAVVVIVGLLMLVFGDISLLWFELQNWPGTDQVYYFGELHPLRSIYRGSQNNTAVLLFVGFLASIYQLVQEKTSVYIALSVINGVGLYLTHSRGGIGVALIGFSLIFLYLVYRYEAVGVVTISGGVLFLAGILTYSSIFPGPSWFDVVNLNDRQEIWRAGYKAFKQKPALGYGVKETADIIELYLPENKRGHSIHNAYFRIFLYTGFIGGITYMAFIFYSLIDTVFDDRINIFIFALAVAFAVHHFQGGAPLFGANFKSVSIGLTFGYLINGRYDFSEG</sequence>
<feature type="transmembrane region" description="Helical" evidence="5">
    <location>
        <begin position="330"/>
        <end position="351"/>
    </location>
</feature>
<feature type="transmembrane region" description="Helical" evidence="5">
    <location>
        <begin position="202"/>
        <end position="218"/>
    </location>
</feature>
<feature type="transmembrane region" description="Helical" evidence="5">
    <location>
        <begin position="42"/>
        <end position="57"/>
    </location>
</feature>
<dbReference type="InterPro" id="IPR007016">
    <property type="entry name" value="O-antigen_ligase-rel_domated"/>
</dbReference>
<evidence type="ECO:0000256" key="3">
    <source>
        <dbReference type="ARBA" id="ARBA00022989"/>
    </source>
</evidence>
<evidence type="ECO:0000259" key="6">
    <source>
        <dbReference type="Pfam" id="PF04932"/>
    </source>
</evidence>
<reference evidence="7 8" key="2">
    <citation type="submission" date="2019-04" db="EMBL/GenBank/DDBJ databases">
        <authorList>
            <person name="Yang S."/>
            <person name="Wei W."/>
        </authorList>
    </citation>
    <scope>NUCLEOTIDE SEQUENCE [LARGE SCALE GENOMIC DNA]</scope>
    <source>
        <strain evidence="8">ZP60</strain>
    </source>
</reference>
<feature type="transmembrane region" description="Helical" evidence="5">
    <location>
        <begin position="358"/>
        <end position="375"/>
    </location>
</feature>
<feature type="transmembrane region" description="Helical" evidence="5">
    <location>
        <begin position="178"/>
        <end position="195"/>
    </location>
</feature>
<feature type="transmembrane region" description="Helical" evidence="5">
    <location>
        <begin position="224"/>
        <end position="241"/>
    </location>
</feature>
<evidence type="ECO:0000256" key="1">
    <source>
        <dbReference type="ARBA" id="ARBA00004141"/>
    </source>
</evidence>
<evidence type="ECO:0000313" key="7">
    <source>
        <dbReference type="EMBL" id="QCD66052.1"/>
    </source>
</evidence>
<dbReference type="KEGG" id="halz:E5139_10520"/>
<feature type="domain" description="O-antigen ligase-related" evidence="6">
    <location>
        <begin position="208"/>
        <end position="342"/>
    </location>
</feature>
<comment type="subcellular location">
    <subcellularLocation>
        <location evidence="1">Membrane</location>
        <topology evidence="1">Multi-pass membrane protein</topology>
    </subcellularLocation>
</comment>
<dbReference type="AlphaFoldDB" id="A0A4D6KFE8"/>
<feature type="transmembrane region" description="Helical" evidence="5">
    <location>
        <begin position="19"/>
        <end position="36"/>
    </location>
</feature>
<name>A0A4D6KFE8_9EURY</name>
<gene>
    <name evidence="7" type="ORF">E5139_10520</name>
</gene>
<dbReference type="PANTHER" id="PTHR37422:SF13">
    <property type="entry name" value="LIPOPOLYSACCHARIDE BIOSYNTHESIS PROTEIN PA4999-RELATED"/>
    <property type="match status" value="1"/>
</dbReference>
<dbReference type="Pfam" id="PF04932">
    <property type="entry name" value="Wzy_C"/>
    <property type="match status" value="1"/>
</dbReference>
<keyword evidence="4 5" id="KW-0472">Membrane</keyword>
<evidence type="ECO:0000313" key="8">
    <source>
        <dbReference type="Proteomes" id="UP000297053"/>
    </source>
</evidence>
<feature type="transmembrane region" description="Helical" evidence="5">
    <location>
        <begin position="93"/>
        <end position="117"/>
    </location>
</feature>
<evidence type="ECO:0000256" key="5">
    <source>
        <dbReference type="SAM" id="Phobius"/>
    </source>
</evidence>
<reference evidence="7 8" key="1">
    <citation type="submission" date="2019-04" db="EMBL/GenBank/DDBJ databases">
        <title>Complete genome sequence of Arthrobacter sp. ZXY-2 associated with effective atrazine degradation and salt adaptation.</title>
        <authorList>
            <person name="Zhao X."/>
        </authorList>
    </citation>
    <scope>NUCLEOTIDE SEQUENCE [LARGE SCALE GENOMIC DNA]</scope>
    <source>
        <strain evidence="8">ZP60</strain>
    </source>
</reference>
<dbReference type="GO" id="GO:0016020">
    <property type="term" value="C:membrane"/>
    <property type="evidence" value="ECO:0007669"/>
    <property type="project" value="UniProtKB-SubCell"/>
</dbReference>
<dbReference type="GO" id="GO:0016874">
    <property type="term" value="F:ligase activity"/>
    <property type="evidence" value="ECO:0007669"/>
    <property type="project" value="UniProtKB-KW"/>
</dbReference>
<dbReference type="EMBL" id="CP039375">
    <property type="protein sequence ID" value="QCD66052.1"/>
    <property type="molecule type" value="Genomic_DNA"/>
</dbReference>
<proteinExistence type="predicted"/>
<dbReference type="RefSeq" id="WP_015762435.1">
    <property type="nucleotide sequence ID" value="NZ_CP039375.1"/>
</dbReference>
<dbReference type="Proteomes" id="UP000297053">
    <property type="component" value="Chromosome"/>
</dbReference>
<protein>
    <submittedName>
        <fullName evidence="7">O-antigen ligase family protein</fullName>
    </submittedName>
</protein>
<accession>A0A4D6KFE8</accession>
<feature type="transmembrane region" description="Helical" evidence="5">
    <location>
        <begin position="129"/>
        <end position="151"/>
    </location>
</feature>
<keyword evidence="2 5" id="KW-0812">Transmembrane</keyword>
<keyword evidence="7" id="KW-0436">Ligase</keyword>
<evidence type="ECO:0000256" key="4">
    <source>
        <dbReference type="ARBA" id="ARBA00023136"/>
    </source>
</evidence>
<organism evidence="7 8">
    <name type="scientific">Halomicrobium mukohataei</name>
    <dbReference type="NCBI Taxonomy" id="57705"/>
    <lineage>
        <taxon>Archaea</taxon>
        <taxon>Methanobacteriati</taxon>
        <taxon>Methanobacteriota</taxon>
        <taxon>Stenosarchaea group</taxon>
        <taxon>Halobacteria</taxon>
        <taxon>Halobacteriales</taxon>
        <taxon>Haloarculaceae</taxon>
        <taxon>Halomicrobium</taxon>
    </lineage>
</organism>